<organism evidence="9 10">
    <name type="scientific">Hevea brasiliensis</name>
    <name type="common">Para rubber tree</name>
    <name type="synonym">Siphonia brasiliensis</name>
    <dbReference type="NCBI Taxonomy" id="3981"/>
    <lineage>
        <taxon>Eukaryota</taxon>
        <taxon>Viridiplantae</taxon>
        <taxon>Streptophyta</taxon>
        <taxon>Embryophyta</taxon>
        <taxon>Tracheophyta</taxon>
        <taxon>Spermatophyta</taxon>
        <taxon>Magnoliopsida</taxon>
        <taxon>eudicotyledons</taxon>
        <taxon>Gunneridae</taxon>
        <taxon>Pentapetalae</taxon>
        <taxon>rosids</taxon>
        <taxon>fabids</taxon>
        <taxon>Malpighiales</taxon>
        <taxon>Euphorbiaceae</taxon>
        <taxon>Crotonoideae</taxon>
        <taxon>Micrandreae</taxon>
        <taxon>Hevea</taxon>
    </lineage>
</organism>
<evidence type="ECO:0000256" key="3">
    <source>
        <dbReference type="ARBA" id="ARBA00022692"/>
    </source>
</evidence>
<dbReference type="GO" id="GO:0016020">
    <property type="term" value="C:membrane"/>
    <property type="evidence" value="ECO:0007669"/>
    <property type="project" value="UniProtKB-SubCell"/>
</dbReference>
<accession>A0A6A6ND53</accession>
<keyword evidence="3 7" id="KW-0812">Transmembrane</keyword>
<evidence type="ECO:0000256" key="2">
    <source>
        <dbReference type="ARBA" id="ARBA00009142"/>
    </source>
</evidence>
<feature type="transmembrane region" description="Helical" evidence="7">
    <location>
        <begin position="355"/>
        <end position="376"/>
    </location>
</feature>
<protein>
    <recommendedName>
        <fullName evidence="11">Sulfite exporter TauE/SafE family protein</fullName>
    </recommendedName>
</protein>
<feature type="transmembrane region" description="Helical" evidence="7">
    <location>
        <begin position="214"/>
        <end position="234"/>
    </location>
</feature>
<dbReference type="AlphaFoldDB" id="A0A6A6ND53"/>
<dbReference type="GO" id="GO:0016567">
    <property type="term" value="P:protein ubiquitination"/>
    <property type="evidence" value="ECO:0007669"/>
    <property type="project" value="TreeGrafter"/>
</dbReference>
<comment type="caution">
    <text evidence="9">The sequence shown here is derived from an EMBL/GenBank/DDBJ whole genome shotgun (WGS) entry which is preliminary data.</text>
</comment>
<dbReference type="InterPro" id="IPR002781">
    <property type="entry name" value="TM_pro_TauE-like"/>
</dbReference>
<dbReference type="EMBL" id="JAAGAX010000002">
    <property type="protein sequence ID" value="KAF2323414.1"/>
    <property type="molecule type" value="Genomic_DNA"/>
</dbReference>
<evidence type="ECO:0000256" key="6">
    <source>
        <dbReference type="SAM" id="MobiDB-lite"/>
    </source>
</evidence>
<evidence type="ECO:0000256" key="8">
    <source>
        <dbReference type="SAM" id="SignalP"/>
    </source>
</evidence>
<dbReference type="Proteomes" id="UP000467840">
    <property type="component" value="Chromosome 11"/>
</dbReference>
<evidence type="ECO:0000256" key="4">
    <source>
        <dbReference type="ARBA" id="ARBA00022989"/>
    </source>
</evidence>
<dbReference type="PANTHER" id="PTHR14255:SF44">
    <property type="entry name" value="MEMBRANE TRANSPORTER PROTEIN"/>
    <property type="match status" value="1"/>
</dbReference>
<feature type="transmembrane region" description="Helical" evidence="7">
    <location>
        <begin position="246"/>
        <end position="268"/>
    </location>
</feature>
<keyword evidence="5 7" id="KW-0472">Membrane</keyword>
<sequence length="401" mass="43121">MMGRSGSKSKHCGLRLRGNILVGLVVIASLVVAAESGLNQEDSTHNKTPTHNATQNAVQPHHGNKGHSDYKQVWPKMKFGWKIVVGAIIGFLGAAFGTAGGVGGGGIFVPMLTLIIGFDAKSSIAISKCMITGAAAATVYYNLNQRHPTLEMPVIDYDLALLFQPMLEATRCLESNGDNGEVVVPKPPPGSLSNGTRTETKVPKKTKVSVVENVHWKALGLLFAVWSMILALQIAKNYSRTCSVSYWLLDFSQIPVAASVTIPGFCLYKGRQKIASKGEAGNNWSVVKLIIYCFIGLVAGVVSSATATFAMTFSASMSVVEYYLLKRFPVPYGSWVQLHSPLMHVHGRELSRFEFIMGLLILWGLDGTGWSAWVGAMPHALPCKELGHLDGHPSDPGGRGA</sequence>
<evidence type="ECO:0000256" key="5">
    <source>
        <dbReference type="ARBA" id="ARBA00023136"/>
    </source>
</evidence>
<keyword evidence="10" id="KW-1185">Reference proteome</keyword>
<keyword evidence="4 7" id="KW-1133">Transmembrane helix</keyword>
<comment type="subcellular location">
    <subcellularLocation>
        <location evidence="1">Membrane</location>
        <topology evidence="1">Multi-pass membrane protein</topology>
    </subcellularLocation>
</comment>
<feature type="signal peptide" evidence="8">
    <location>
        <begin position="1"/>
        <end position="36"/>
    </location>
</feature>
<evidence type="ECO:0000256" key="1">
    <source>
        <dbReference type="ARBA" id="ARBA00004141"/>
    </source>
</evidence>
<comment type="similarity">
    <text evidence="2">Belongs to the 4-toluene sulfonate uptake permease (TSUP) (TC 2.A.102) family.</text>
</comment>
<feature type="region of interest" description="Disordered" evidence="6">
    <location>
        <begin position="178"/>
        <end position="199"/>
    </location>
</feature>
<evidence type="ECO:0000313" key="10">
    <source>
        <dbReference type="Proteomes" id="UP000467840"/>
    </source>
</evidence>
<reference evidence="9 10" key="1">
    <citation type="journal article" date="2020" name="Mol. Plant">
        <title>The Chromosome-Based Rubber Tree Genome Provides New Insights into Spurge Genome Evolution and Rubber Biosynthesis.</title>
        <authorList>
            <person name="Liu J."/>
            <person name="Shi C."/>
            <person name="Shi C.C."/>
            <person name="Li W."/>
            <person name="Zhang Q.J."/>
            <person name="Zhang Y."/>
            <person name="Li K."/>
            <person name="Lu H.F."/>
            <person name="Shi C."/>
            <person name="Zhu S.T."/>
            <person name="Xiao Z.Y."/>
            <person name="Nan H."/>
            <person name="Yue Y."/>
            <person name="Zhu X.G."/>
            <person name="Wu Y."/>
            <person name="Hong X.N."/>
            <person name="Fan G.Y."/>
            <person name="Tong Y."/>
            <person name="Zhang D."/>
            <person name="Mao C.L."/>
            <person name="Liu Y.L."/>
            <person name="Hao S.J."/>
            <person name="Liu W.Q."/>
            <person name="Lv M.Q."/>
            <person name="Zhang H.B."/>
            <person name="Liu Y."/>
            <person name="Hu-Tang G.R."/>
            <person name="Wang J.P."/>
            <person name="Wang J.H."/>
            <person name="Sun Y.H."/>
            <person name="Ni S.B."/>
            <person name="Chen W.B."/>
            <person name="Zhang X.C."/>
            <person name="Jiao Y.N."/>
            <person name="Eichler E.E."/>
            <person name="Li G.H."/>
            <person name="Liu X."/>
            <person name="Gao L.Z."/>
        </authorList>
    </citation>
    <scope>NUCLEOTIDE SEQUENCE [LARGE SCALE GENOMIC DNA]</scope>
    <source>
        <strain evidence="10">cv. GT1</strain>
        <tissue evidence="9">Leaf</tissue>
    </source>
</reference>
<dbReference type="Pfam" id="PF01925">
    <property type="entry name" value="TauE"/>
    <property type="match status" value="1"/>
</dbReference>
<feature type="region of interest" description="Disordered" evidence="6">
    <location>
        <begin position="40"/>
        <end position="69"/>
    </location>
</feature>
<gene>
    <name evidence="9" type="ORF">GH714_035353</name>
</gene>
<evidence type="ECO:0008006" key="11">
    <source>
        <dbReference type="Google" id="ProtNLM"/>
    </source>
</evidence>
<feature type="chain" id="PRO_5025332668" description="Sulfite exporter TauE/SafE family protein" evidence="8">
    <location>
        <begin position="37"/>
        <end position="401"/>
    </location>
</feature>
<evidence type="ECO:0000313" key="9">
    <source>
        <dbReference type="EMBL" id="KAF2323414.1"/>
    </source>
</evidence>
<dbReference type="PANTHER" id="PTHR14255">
    <property type="entry name" value="CEREBLON"/>
    <property type="match status" value="1"/>
</dbReference>
<name>A0A6A6ND53_HEVBR</name>
<proteinExistence type="inferred from homology"/>
<keyword evidence="8" id="KW-0732">Signal</keyword>
<feature type="compositionally biased region" description="Polar residues" evidence="6">
    <location>
        <begin position="40"/>
        <end position="58"/>
    </location>
</feature>
<dbReference type="GO" id="GO:0031464">
    <property type="term" value="C:Cul4A-RING E3 ubiquitin ligase complex"/>
    <property type="evidence" value="ECO:0007669"/>
    <property type="project" value="TreeGrafter"/>
</dbReference>
<feature type="transmembrane region" description="Helical" evidence="7">
    <location>
        <begin position="289"/>
        <end position="313"/>
    </location>
</feature>
<feature type="transmembrane region" description="Helical" evidence="7">
    <location>
        <begin position="83"/>
        <end position="116"/>
    </location>
</feature>
<evidence type="ECO:0000256" key="7">
    <source>
        <dbReference type="SAM" id="Phobius"/>
    </source>
</evidence>